<keyword evidence="7" id="KW-1185">Reference proteome</keyword>
<accession>A0A5B0GQN3</accession>
<dbReference type="Proteomes" id="UP000325273">
    <property type="component" value="Unassembled WGS sequence"/>
</dbReference>
<dbReference type="Gene3D" id="1.10.1040.10">
    <property type="entry name" value="N-(1-d-carboxylethyl)-l-norvaline Dehydrogenase, domain 2"/>
    <property type="match status" value="1"/>
</dbReference>
<dbReference type="EMBL" id="VTUZ01000025">
    <property type="protein sequence ID" value="KAA1004879.1"/>
    <property type="molecule type" value="Genomic_DNA"/>
</dbReference>
<dbReference type="SUPFAM" id="SSF48179">
    <property type="entry name" value="6-phosphogluconate dehydrogenase C-terminal domain-like"/>
    <property type="match status" value="1"/>
</dbReference>
<dbReference type="InterPro" id="IPR006115">
    <property type="entry name" value="6PGDH_NADP-bd"/>
</dbReference>
<keyword evidence="1" id="KW-0560">Oxidoreductase</keyword>
<comment type="caution">
    <text evidence="6">The sequence shown here is derived from an EMBL/GenBank/DDBJ whole genome shotgun (WGS) entry which is preliminary data.</text>
</comment>
<dbReference type="GO" id="GO:0050661">
    <property type="term" value="F:NADP binding"/>
    <property type="evidence" value="ECO:0007669"/>
    <property type="project" value="InterPro"/>
</dbReference>
<dbReference type="InterPro" id="IPR029154">
    <property type="entry name" value="HIBADH-like_NADP-bd"/>
</dbReference>
<dbReference type="GO" id="GO:0016491">
    <property type="term" value="F:oxidoreductase activity"/>
    <property type="evidence" value="ECO:0007669"/>
    <property type="project" value="UniProtKB-KW"/>
</dbReference>
<evidence type="ECO:0000259" key="5">
    <source>
        <dbReference type="Pfam" id="PF14833"/>
    </source>
</evidence>
<feature type="active site" evidence="3">
    <location>
        <position position="171"/>
    </location>
</feature>
<name>A0A5B0GQN3_9BURK</name>
<gene>
    <name evidence="6" type="ORF">FVF58_30655</name>
</gene>
<evidence type="ECO:0000313" key="7">
    <source>
        <dbReference type="Proteomes" id="UP000325273"/>
    </source>
</evidence>
<dbReference type="Pfam" id="PF03446">
    <property type="entry name" value="NAD_binding_2"/>
    <property type="match status" value="1"/>
</dbReference>
<evidence type="ECO:0000259" key="4">
    <source>
        <dbReference type="Pfam" id="PF03446"/>
    </source>
</evidence>
<feature type="domain" description="3-hydroxyisobutyrate dehydrogenase-like NAD-binding" evidence="5">
    <location>
        <begin position="165"/>
        <end position="286"/>
    </location>
</feature>
<dbReference type="AlphaFoldDB" id="A0A5B0GQN3"/>
<feature type="domain" description="6-phosphogluconate dehydrogenase NADP-binding" evidence="4">
    <location>
        <begin position="5"/>
        <end position="162"/>
    </location>
</feature>
<dbReference type="PANTHER" id="PTHR43060:SF15">
    <property type="entry name" value="3-HYDROXYISOBUTYRATE DEHYDROGENASE-LIKE 1, MITOCHONDRIAL-RELATED"/>
    <property type="match status" value="1"/>
</dbReference>
<evidence type="ECO:0000256" key="1">
    <source>
        <dbReference type="ARBA" id="ARBA00023002"/>
    </source>
</evidence>
<proteinExistence type="predicted"/>
<evidence type="ECO:0000256" key="2">
    <source>
        <dbReference type="ARBA" id="ARBA00023027"/>
    </source>
</evidence>
<reference evidence="6 7" key="1">
    <citation type="submission" date="2019-08" db="EMBL/GenBank/DDBJ databases">
        <title>Paraburkholderia sp. DCY113.</title>
        <authorList>
            <person name="Kang J."/>
        </authorList>
    </citation>
    <scope>NUCLEOTIDE SEQUENCE [LARGE SCALE GENOMIC DNA]</scope>
    <source>
        <strain evidence="6 7">DCY113</strain>
    </source>
</reference>
<dbReference type="InterPro" id="IPR036291">
    <property type="entry name" value="NAD(P)-bd_dom_sf"/>
</dbReference>
<dbReference type="SUPFAM" id="SSF51735">
    <property type="entry name" value="NAD(P)-binding Rossmann-fold domains"/>
    <property type="match status" value="1"/>
</dbReference>
<dbReference type="PANTHER" id="PTHR43060">
    <property type="entry name" value="3-HYDROXYISOBUTYRATE DEHYDROGENASE-LIKE 1, MITOCHONDRIAL-RELATED"/>
    <property type="match status" value="1"/>
</dbReference>
<dbReference type="GO" id="GO:0051287">
    <property type="term" value="F:NAD binding"/>
    <property type="evidence" value="ECO:0007669"/>
    <property type="project" value="InterPro"/>
</dbReference>
<evidence type="ECO:0000313" key="6">
    <source>
        <dbReference type="EMBL" id="KAA1004879.1"/>
    </source>
</evidence>
<evidence type="ECO:0000256" key="3">
    <source>
        <dbReference type="PIRSR" id="PIRSR000103-1"/>
    </source>
</evidence>
<dbReference type="InterPro" id="IPR015815">
    <property type="entry name" value="HIBADH-related"/>
</dbReference>
<dbReference type="Gene3D" id="3.40.50.720">
    <property type="entry name" value="NAD(P)-binding Rossmann-like Domain"/>
    <property type="match status" value="1"/>
</dbReference>
<dbReference type="InterPro" id="IPR008927">
    <property type="entry name" value="6-PGluconate_DH-like_C_sf"/>
</dbReference>
<protein>
    <submittedName>
        <fullName evidence="6">NAD(P)-dependent oxidoreductase</fullName>
    </submittedName>
</protein>
<keyword evidence="2" id="KW-0520">NAD</keyword>
<sequence length="293" mass="31000">MSAARIGMIGIGQLGLPIATNLMAAGFSVVGFRRTDRAEFVARGGVAMDEPADVVKACDVLLLCLPGQQAQLEVLEGPRGVLASLSPSQTVIELGTYSREFKIAQAERIQQTGAKVLEVEVSGSPSIVEQRKAALFIGGDEDVLTSVETVLNAISSVHFHIGELGSAVNMKLIANYLLTIHTLAAAEAINMGARAGFNPHRVVEIIKQSVGNSAMFSIRGPMMASRTFSPAPGPFSTLEKYLEMAGQLASDLGCATPLFSTAKRYFEKALDDGMGGEDISAVIKLIEAESTRD</sequence>
<organism evidence="6 7">
    <name type="scientific">Paraburkholderia panacisoli</name>
    <dbReference type="NCBI Taxonomy" id="2603818"/>
    <lineage>
        <taxon>Bacteria</taxon>
        <taxon>Pseudomonadati</taxon>
        <taxon>Pseudomonadota</taxon>
        <taxon>Betaproteobacteria</taxon>
        <taxon>Burkholderiales</taxon>
        <taxon>Burkholderiaceae</taxon>
        <taxon>Paraburkholderia</taxon>
    </lineage>
</organism>
<dbReference type="Pfam" id="PF14833">
    <property type="entry name" value="NAD_binding_11"/>
    <property type="match status" value="1"/>
</dbReference>
<dbReference type="PIRSF" id="PIRSF000103">
    <property type="entry name" value="HIBADH"/>
    <property type="match status" value="1"/>
</dbReference>
<dbReference type="InterPro" id="IPR013328">
    <property type="entry name" value="6PGD_dom2"/>
</dbReference>